<dbReference type="RefSeq" id="WP_085403764.1">
    <property type="nucleotide sequence ID" value="NZ_NAFL01000276.1"/>
</dbReference>
<dbReference type="NCBIfam" id="NF005559">
    <property type="entry name" value="PRK07231.1"/>
    <property type="match status" value="1"/>
</dbReference>
<dbReference type="PANTHER" id="PTHR42760">
    <property type="entry name" value="SHORT-CHAIN DEHYDROGENASES/REDUCTASES FAMILY MEMBER"/>
    <property type="match status" value="1"/>
</dbReference>
<protein>
    <submittedName>
        <fullName evidence="3">2-hydroxypropyl-CoM dehydrogenase</fullName>
    </submittedName>
</protein>
<dbReference type="FunFam" id="3.40.50.720:FF:000084">
    <property type="entry name" value="Short-chain dehydrogenase reductase"/>
    <property type="match status" value="1"/>
</dbReference>
<dbReference type="AlphaFoldDB" id="A0A1Y2JEC9"/>
<dbReference type="PANTHER" id="PTHR42760:SF122">
    <property type="entry name" value="NAD(P)-BINDING PROTEIN"/>
    <property type="match status" value="1"/>
</dbReference>
<dbReference type="SMART" id="SM00822">
    <property type="entry name" value="PKS_KR"/>
    <property type="match status" value="1"/>
</dbReference>
<dbReference type="InterPro" id="IPR002347">
    <property type="entry name" value="SDR_fam"/>
</dbReference>
<dbReference type="InterPro" id="IPR057326">
    <property type="entry name" value="KR_dom"/>
</dbReference>
<dbReference type="SUPFAM" id="SSF51735">
    <property type="entry name" value="NAD(P)-binding Rossmann-fold domains"/>
    <property type="match status" value="1"/>
</dbReference>
<proteinExistence type="inferred from homology"/>
<dbReference type="PROSITE" id="PS00061">
    <property type="entry name" value="ADH_SHORT"/>
    <property type="match status" value="1"/>
</dbReference>
<reference evidence="3 4" key="1">
    <citation type="submission" date="2017-03" db="EMBL/GenBank/DDBJ databases">
        <title>Whole genome sequences of fourteen strains of Bradyrhizobium canariense and one strain of Bradyrhizobium japonicum isolated from Lupinus (Papilionoideae: Genisteae) species in Algeria.</title>
        <authorList>
            <person name="Crovadore J."/>
            <person name="Chekireb D."/>
            <person name="Brachmann A."/>
            <person name="Chablais R."/>
            <person name="Cochard B."/>
            <person name="Lefort F."/>
        </authorList>
    </citation>
    <scope>NUCLEOTIDE SEQUENCE [LARGE SCALE GENOMIC DNA]</scope>
    <source>
        <strain evidence="3 4">UBMA197</strain>
    </source>
</reference>
<evidence type="ECO:0000313" key="4">
    <source>
        <dbReference type="Proteomes" id="UP000193335"/>
    </source>
</evidence>
<evidence type="ECO:0000259" key="2">
    <source>
        <dbReference type="SMART" id="SM00822"/>
    </source>
</evidence>
<dbReference type="Proteomes" id="UP000193335">
    <property type="component" value="Unassembled WGS sequence"/>
</dbReference>
<dbReference type="GO" id="GO:0016616">
    <property type="term" value="F:oxidoreductase activity, acting on the CH-OH group of donors, NAD or NADP as acceptor"/>
    <property type="evidence" value="ECO:0007669"/>
    <property type="project" value="TreeGrafter"/>
</dbReference>
<dbReference type="EMBL" id="NAFL01000276">
    <property type="protein sequence ID" value="OSJ26572.1"/>
    <property type="molecule type" value="Genomic_DNA"/>
</dbReference>
<dbReference type="InterPro" id="IPR036291">
    <property type="entry name" value="NAD(P)-bd_dom_sf"/>
</dbReference>
<dbReference type="Gene3D" id="3.40.50.720">
    <property type="entry name" value="NAD(P)-binding Rossmann-like Domain"/>
    <property type="match status" value="1"/>
</dbReference>
<name>A0A1Y2JEC9_BRAJP</name>
<dbReference type="PRINTS" id="PR00081">
    <property type="entry name" value="GDHRDH"/>
</dbReference>
<comment type="caution">
    <text evidence="3">The sequence shown here is derived from an EMBL/GenBank/DDBJ whole genome shotgun (WGS) entry which is preliminary data.</text>
</comment>
<dbReference type="InterPro" id="IPR020904">
    <property type="entry name" value="Sc_DH/Rdtase_CS"/>
</dbReference>
<comment type="similarity">
    <text evidence="1">Belongs to the short-chain dehydrogenases/reductases (SDR) family.</text>
</comment>
<dbReference type="PRINTS" id="PR00080">
    <property type="entry name" value="SDRFAMILY"/>
</dbReference>
<sequence length="255" mass="25517">MTGSLENHVVMVTGGAAGIGLAVARACAREGASIAIVDLDGKRAESSAAELRASGAKAWGGQADVTDAASINKAVEAATKAVGNITGLVNNAGIAGFGSVHESDEKSWNRIMAVNVSGTFLASRAVIPGMLGRRKGAIVNFGSVAGMVGIPTMAAYCAAKGAVVNLTRQMAADYSGRGVRVNAVSPGTVAATDMGHQLLGSDSSPEVQARRLAKYPAGRFGEPQDIAEAVVFLLGDGAGFVTGAVLSVDGGMTAI</sequence>
<dbReference type="CDD" id="cd05233">
    <property type="entry name" value="SDR_c"/>
    <property type="match status" value="1"/>
</dbReference>
<gene>
    <name evidence="3" type="ORF">BSZ19_35490</name>
</gene>
<dbReference type="GO" id="GO:0048038">
    <property type="term" value="F:quinone binding"/>
    <property type="evidence" value="ECO:0007669"/>
    <property type="project" value="TreeGrafter"/>
</dbReference>
<evidence type="ECO:0000256" key="1">
    <source>
        <dbReference type="ARBA" id="ARBA00006484"/>
    </source>
</evidence>
<feature type="domain" description="Ketoreductase" evidence="2">
    <location>
        <begin position="8"/>
        <end position="229"/>
    </location>
</feature>
<organism evidence="3 4">
    <name type="scientific">Bradyrhizobium japonicum</name>
    <dbReference type="NCBI Taxonomy" id="375"/>
    <lineage>
        <taxon>Bacteria</taxon>
        <taxon>Pseudomonadati</taxon>
        <taxon>Pseudomonadota</taxon>
        <taxon>Alphaproteobacteria</taxon>
        <taxon>Hyphomicrobiales</taxon>
        <taxon>Nitrobacteraceae</taxon>
        <taxon>Bradyrhizobium</taxon>
    </lineage>
</organism>
<dbReference type="GO" id="GO:0006633">
    <property type="term" value="P:fatty acid biosynthetic process"/>
    <property type="evidence" value="ECO:0007669"/>
    <property type="project" value="TreeGrafter"/>
</dbReference>
<dbReference type="Pfam" id="PF13561">
    <property type="entry name" value="adh_short_C2"/>
    <property type="match status" value="1"/>
</dbReference>
<accession>A0A1Y2JEC9</accession>
<evidence type="ECO:0000313" key="3">
    <source>
        <dbReference type="EMBL" id="OSJ26572.1"/>
    </source>
</evidence>